<comment type="catalytic activity">
    <reaction evidence="12 15">
        <text>Couples ATP hydrolysis with the unwinding of duplex DNA by translocating in the 3'-5' direction.</text>
        <dbReference type="EC" id="5.6.2.4"/>
    </reaction>
</comment>
<dbReference type="InterPro" id="IPR045562">
    <property type="entry name" value="RecG_dom3_C"/>
</dbReference>
<dbReference type="NCBIfam" id="NF008165">
    <property type="entry name" value="PRK10917.1-3"/>
    <property type="match status" value="1"/>
</dbReference>
<evidence type="ECO:0000256" key="10">
    <source>
        <dbReference type="ARBA" id="ARBA00023204"/>
    </source>
</evidence>
<dbReference type="NCBIfam" id="NF008168">
    <property type="entry name" value="PRK10917.2-2"/>
    <property type="match status" value="1"/>
</dbReference>
<dbReference type="SUPFAM" id="SSF52540">
    <property type="entry name" value="P-loop containing nucleoside triphosphate hydrolases"/>
    <property type="match status" value="2"/>
</dbReference>
<keyword evidence="11" id="KW-0413">Isomerase</keyword>
<dbReference type="GO" id="GO:0003677">
    <property type="term" value="F:DNA binding"/>
    <property type="evidence" value="ECO:0007669"/>
    <property type="project" value="UniProtKB-KW"/>
</dbReference>
<dbReference type="NCBIfam" id="TIGR00643">
    <property type="entry name" value="recG"/>
    <property type="match status" value="1"/>
</dbReference>
<keyword evidence="8" id="KW-0238">DNA-binding</keyword>
<dbReference type="Pfam" id="PF00270">
    <property type="entry name" value="DEAD"/>
    <property type="match status" value="1"/>
</dbReference>
<evidence type="ECO:0000256" key="3">
    <source>
        <dbReference type="ARBA" id="ARBA00022741"/>
    </source>
</evidence>
<evidence type="ECO:0000256" key="12">
    <source>
        <dbReference type="ARBA" id="ARBA00034617"/>
    </source>
</evidence>
<dbReference type="GO" id="GO:0005524">
    <property type="term" value="F:ATP binding"/>
    <property type="evidence" value="ECO:0007669"/>
    <property type="project" value="UniProtKB-KW"/>
</dbReference>
<comment type="function">
    <text evidence="15">Plays a critical role in recombination and DNA repair. Helps process Holliday junction intermediates to mature products by catalyzing branch migration. Has replication fork regression activity, unwinds stalled or blocked replication forks to make a HJ that can be resolved. Has a DNA unwinding activity characteristic of a DNA helicase with 3'-5' polarity.</text>
</comment>
<feature type="domain" description="Helicase ATP-binding" evidence="16">
    <location>
        <begin position="286"/>
        <end position="449"/>
    </location>
</feature>
<evidence type="ECO:0000256" key="9">
    <source>
        <dbReference type="ARBA" id="ARBA00023172"/>
    </source>
</evidence>
<keyword evidence="19" id="KW-1185">Reference proteome</keyword>
<sequence length="701" mass="79525">MIRMSNFFQTRIEFLRGVGLQRAQLLGKELGLFTYGDLIQRYPFRYLDRTQFYNVVDLHDDLPYVQVKGVLRGKEVIGEGPKKRLVAKVGDASGELEVVWFKGVNYLEKVMKNHQEYIVFGKPTLFNGRPQMAHPELEEVTEQKTGQSFLQPVYNTSEKLKNYHRVDSKAIMRMVSDLLKIALPHVTETLSPALIQHYGLMSKAEALQQIHFPQNDDLLQAARFRLKFEELFYVQLKLLRQKDQRKVTLAGQVFNEVPTLVHFYKNIMPFDLTGAQKRVIHEIYKDFLAGRQMNRLLQGDVGSGKTIVAFISMLMAADNGAQSCLMAPTEILADQHYQGLKGYADLLGLNIGKLTGSTPTRERRVLHEQLRDGTMQMLVGTHALLEDVVQFRNLGLTIMDEQHRFGVAQRSKLWQKNPYVIPHVLVMTATPIPRTLAMTLYGDLDVSVIDELPAGRKPIVTVHRYDANRLKVFQFIRDQVALGRQVYIVYPLIEESETLDYKDLTDGYESVSRAFPEMQISIVHGRMRAEEKDFEMARFVKKETQIMVATTVIEVGVNVPNASVMVIESAERFGLSQLHQLRGRVGRGADQSYCILMTGYKLSKDSRTRLETMVRTNNGFEIADIDLKLRGPGDLMGTQQSGVLDLLIADLAKDGRILSESRAAAQTILSEDPGLELPENGNLRRHIDSLPATAVNWSRIS</sequence>
<organism evidence="18 19">
    <name type="scientific">Hymenobacter polaris</name>
    <dbReference type="NCBI Taxonomy" id="2682546"/>
    <lineage>
        <taxon>Bacteria</taxon>
        <taxon>Pseudomonadati</taxon>
        <taxon>Bacteroidota</taxon>
        <taxon>Cytophagia</taxon>
        <taxon>Cytophagales</taxon>
        <taxon>Hymenobacteraceae</taxon>
        <taxon>Hymenobacter</taxon>
    </lineage>
</organism>
<dbReference type="Pfam" id="PF00271">
    <property type="entry name" value="Helicase_C"/>
    <property type="match status" value="1"/>
</dbReference>
<dbReference type="AlphaFoldDB" id="A0A7Y0AFG4"/>
<comment type="catalytic activity">
    <reaction evidence="14 15">
        <text>ATP + H2O = ADP + phosphate + H(+)</text>
        <dbReference type="Rhea" id="RHEA:13065"/>
        <dbReference type="ChEBI" id="CHEBI:15377"/>
        <dbReference type="ChEBI" id="CHEBI:15378"/>
        <dbReference type="ChEBI" id="CHEBI:30616"/>
        <dbReference type="ChEBI" id="CHEBI:43474"/>
        <dbReference type="ChEBI" id="CHEBI:456216"/>
        <dbReference type="EC" id="5.6.2.4"/>
    </reaction>
</comment>
<evidence type="ECO:0000256" key="5">
    <source>
        <dbReference type="ARBA" id="ARBA00022801"/>
    </source>
</evidence>
<protein>
    <recommendedName>
        <fullName evidence="2 15">ATP-dependent DNA helicase RecG</fullName>
        <ecNumber evidence="13 15">5.6.2.4</ecNumber>
    </recommendedName>
</protein>
<keyword evidence="9 15" id="KW-0233">DNA recombination</keyword>
<feature type="domain" description="Helicase C-terminal" evidence="17">
    <location>
        <begin position="471"/>
        <end position="633"/>
    </location>
</feature>
<dbReference type="InterPro" id="IPR033454">
    <property type="entry name" value="RecG_wedge"/>
</dbReference>
<dbReference type="CDD" id="cd04488">
    <property type="entry name" value="RecG_wedge_OBF"/>
    <property type="match status" value="1"/>
</dbReference>
<evidence type="ECO:0000259" key="16">
    <source>
        <dbReference type="PROSITE" id="PS51192"/>
    </source>
</evidence>
<dbReference type="PANTHER" id="PTHR47964">
    <property type="entry name" value="ATP-DEPENDENT DNA HELICASE HOMOLOG RECG, CHLOROPLASTIC"/>
    <property type="match status" value="1"/>
</dbReference>
<evidence type="ECO:0000256" key="7">
    <source>
        <dbReference type="ARBA" id="ARBA00022840"/>
    </source>
</evidence>
<name>A0A7Y0AFG4_9BACT</name>
<dbReference type="GO" id="GO:0006281">
    <property type="term" value="P:DNA repair"/>
    <property type="evidence" value="ECO:0007669"/>
    <property type="project" value="UniProtKB-UniRule"/>
</dbReference>
<dbReference type="SUPFAM" id="SSF50249">
    <property type="entry name" value="Nucleic acid-binding proteins"/>
    <property type="match status" value="1"/>
</dbReference>
<dbReference type="InterPro" id="IPR014001">
    <property type="entry name" value="Helicase_ATP-bd"/>
</dbReference>
<keyword evidence="10 15" id="KW-0234">DNA repair</keyword>
<dbReference type="InterPro" id="IPR004609">
    <property type="entry name" value="ATP-dep_DNA_helicase_RecG"/>
</dbReference>
<evidence type="ECO:0000256" key="6">
    <source>
        <dbReference type="ARBA" id="ARBA00022806"/>
    </source>
</evidence>
<evidence type="ECO:0000259" key="17">
    <source>
        <dbReference type="PROSITE" id="PS51194"/>
    </source>
</evidence>
<evidence type="ECO:0000256" key="15">
    <source>
        <dbReference type="RuleBase" id="RU363016"/>
    </source>
</evidence>
<dbReference type="Gene3D" id="2.40.50.140">
    <property type="entry name" value="Nucleic acid-binding proteins"/>
    <property type="match status" value="1"/>
</dbReference>
<evidence type="ECO:0000256" key="8">
    <source>
        <dbReference type="ARBA" id="ARBA00023125"/>
    </source>
</evidence>
<accession>A0A7Y0AFG4</accession>
<dbReference type="GO" id="GO:0043138">
    <property type="term" value="F:3'-5' DNA helicase activity"/>
    <property type="evidence" value="ECO:0007669"/>
    <property type="project" value="UniProtKB-EC"/>
</dbReference>
<keyword evidence="3 15" id="KW-0547">Nucleotide-binding</keyword>
<keyword evidence="6 15" id="KW-0347">Helicase</keyword>
<dbReference type="Pfam" id="PF17191">
    <property type="entry name" value="RecG_wedge"/>
    <property type="match status" value="1"/>
</dbReference>
<evidence type="ECO:0000313" key="18">
    <source>
        <dbReference type="EMBL" id="NML66394.1"/>
    </source>
</evidence>
<evidence type="ECO:0000256" key="13">
    <source>
        <dbReference type="ARBA" id="ARBA00034808"/>
    </source>
</evidence>
<reference evidence="18 19" key="1">
    <citation type="submission" date="2020-04" db="EMBL/GenBank/DDBJ databases">
        <title>Hymenobacter polaris sp. nov., isolated from Arctic soil.</title>
        <authorList>
            <person name="Dahal R.H."/>
        </authorList>
    </citation>
    <scope>NUCLEOTIDE SEQUENCE [LARGE SCALE GENOMIC DNA]</scope>
    <source>
        <strain evidence="18 19">RP-2-7</strain>
    </source>
</reference>
<dbReference type="PROSITE" id="PS51192">
    <property type="entry name" value="HELICASE_ATP_BIND_1"/>
    <property type="match status" value="1"/>
</dbReference>
<keyword evidence="7 15" id="KW-0067">ATP-binding</keyword>
<gene>
    <name evidence="18" type="primary">recG</name>
    <name evidence="18" type="ORF">HHL22_14375</name>
</gene>
<dbReference type="InterPro" id="IPR001650">
    <property type="entry name" value="Helicase_C-like"/>
</dbReference>
<evidence type="ECO:0000256" key="14">
    <source>
        <dbReference type="ARBA" id="ARBA00048988"/>
    </source>
</evidence>
<dbReference type="Gene3D" id="3.40.50.300">
    <property type="entry name" value="P-loop containing nucleotide triphosphate hydrolases"/>
    <property type="match status" value="2"/>
</dbReference>
<evidence type="ECO:0000313" key="19">
    <source>
        <dbReference type="Proteomes" id="UP000559626"/>
    </source>
</evidence>
<dbReference type="CDD" id="cd17992">
    <property type="entry name" value="DEXHc_RecG"/>
    <property type="match status" value="1"/>
</dbReference>
<comment type="caution">
    <text evidence="18">The sequence shown here is derived from an EMBL/GenBank/DDBJ whole genome shotgun (WGS) entry which is preliminary data.</text>
</comment>
<dbReference type="InterPro" id="IPR027417">
    <property type="entry name" value="P-loop_NTPase"/>
</dbReference>
<dbReference type="PANTHER" id="PTHR47964:SF1">
    <property type="entry name" value="ATP-DEPENDENT DNA HELICASE HOMOLOG RECG, CHLOROPLASTIC"/>
    <property type="match status" value="1"/>
</dbReference>
<dbReference type="EMBL" id="JABBGH010000002">
    <property type="protein sequence ID" value="NML66394.1"/>
    <property type="molecule type" value="Genomic_DNA"/>
</dbReference>
<dbReference type="EC" id="5.6.2.4" evidence="13 15"/>
<dbReference type="SMART" id="SM00490">
    <property type="entry name" value="HELICc"/>
    <property type="match status" value="1"/>
</dbReference>
<dbReference type="GO" id="GO:0016787">
    <property type="term" value="F:hydrolase activity"/>
    <property type="evidence" value="ECO:0007669"/>
    <property type="project" value="UniProtKB-KW"/>
</dbReference>
<evidence type="ECO:0000256" key="1">
    <source>
        <dbReference type="ARBA" id="ARBA00007504"/>
    </source>
</evidence>
<dbReference type="Pfam" id="PF19833">
    <property type="entry name" value="RecG_dom3_C"/>
    <property type="match status" value="1"/>
</dbReference>
<keyword evidence="4 15" id="KW-0227">DNA damage</keyword>
<keyword evidence="5 15" id="KW-0378">Hydrolase</keyword>
<evidence type="ECO:0000256" key="4">
    <source>
        <dbReference type="ARBA" id="ARBA00022763"/>
    </source>
</evidence>
<evidence type="ECO:0000256" key="2">
    <source>
        <dbReference type="ARBA" id="ARBA00017846"/>
    </source>
</evidence>
<dbReference type="InterPro" id="IPR011545">
    <property type="entry name" value="DEAD/DEAH_box_helicase_dom"/>
</dbReference>
<dbReference type="PROSITE" id="PS51194">
    <property type="entry name" value="HELICASE_CTER"/>
    <property type="match status" value="1"/>
</dbReference>
<dbReference type="Proteomes" id="UP000559626">
    <property type="component" value="Unassembled WGS sequence"/>
</dbReference>
<dbReference type="InterPro" id="IPR047112">
    <property type="entry name" value="RecG/Mfd"/>
</dbReference>
<dbReference type="InterPro" id="IPR012340">
    <property type="entry name" value="NA-bd_OB-fold"/>
</dbReference>
<evidence type="ECO:0000256" key="11">
    <source>
        <dbReference type="ARBA" id="ARBA00023235"/>
    </source>
</evidence>
<dbReference type="GO" id="GO:0006310">
    <property type="term" value="P:DNA recombination"/>
    <property type="evidence" value="ECO:0007669"/>
    <property type="project" value="UniProtKB-UniRule"/>
</dbReference>
<dbReference type="SMART" id="SM00487">
    <property type="entry name" value="DEXDc"/>
    <property type="match status" value="1"/>
</dbReference>
<proteinExistence type="inferred from homology"/>
<comment type="similarity">
    <text evidence="1 15">Belongs to the helicase family. RecG subfamily.</text>
</comment>